<dbReference type="SUPFAM" id="SSF55298">
    <property type="entry name" value="YjgF-like"/>
    <property type="match status" value="1"/>
</dbReference>
<dbReference type="InterPro" id="IPR006175">
    <property type="entry name" value="YjgF/YER057c/UK114"/>
</dbReference>
<reference evidence="1 2" key="2">
    <citation type="submission" date="2013-04" db="EMBL/GenBank/DDBJ databases">
        <authorList>
            <person name="Fiebig A."/>
            <person name="Pradella S."/>
            <person name="Wagner-Doebler I."/>
        </authorList>
    </citation>
    <scope>NUCLEOTIDE SEQUENCE [LARGE SCALE GENOMIC DNA]</scope>
    <source>
        <strain evidence="2">DSM 17067 / NCIMB 14079 / DFL-11</strain>
    </source>
</reference>
<gene>
    <name evidence="1" type="ORF">SADFL11_1771</name>
</gene>
<accession>A0A5E8GWV0</accession>
<dbReference type="RefSeq" id="WP_040450942.1">
    <property type="nucleotide sequence ID" value="NZ_CM011002.1"/>
</dbReference>
<sequence>MSQATIERFGGGKTGAGGQPLPFATAVRAGDFVFISGQVAMKGNGEIEPGGVESQTKRTMENVIAALALAGCTLDDVVKVGVWLDDTRDFWTFNKVYASYFPNGGPARSTVRSQLMVDAKVEIDAVAYKPLTETQ</sequence>
<dbReference type="EMBL" id="ACCU02000004">
    <property type="protein sequence ID" value="EEE44483.2"/>
    <property type="molecule type" value="Genomic_DNA"/>
</dbReference>
<reference evidence="1 2" key="1">
    <citation type="submission" date="2008-01" db="EMBL/GenBank/DDBJ databases">
        <authorList>
            <person name="Wagner-Dobler I."/>
            <person name="Ferriera S."/>
            <person name="Johnson J."/>
            <person name="Kravitz S."/>
            <person name="Beeson K."/>
            <person name="Sutton G."/>
            <person name="Rogers Y.-H."/>
            <person name="Friedman R."/>
            <person name="Frazier M."/>
            <person name="Venter J.C."/>
        </authorList>
    </citation>
    <scope>NUCLEOTIDE SEQUENCE [LARGE SCALE GENOMIC DNA]</scope>
    <source>
        <strain evidence="2">DSM 17067 / NCIMB 14079 / DFL-11</strain>
    </source>
</reference>
<name>A0A5E8GWV0_ROSAD</name>
<dbReference type="PANTHER" id="PTHR11803">
    <property type="entry name" value="2-IMINOBUTANOATE/2-IMINOPROPANOATE DEAMINASE RIDA"/>
    <property type="match status" value="1"/>
</dbReference>
<dbReference type="CDD" id="cd00448">
    <property type="entry name" value="YjgF_YER057c_UK114_family"/>
    <property type="match status" value="1"/>
</dbReference>
<dbReference type="Pfam" id="PF01042">
    <property type="entry name" value="Ribonuc_L-PSP"/>
    <property type="match status" value="1"/>
</dbReference>
<proteinExistence type="predicted"/>
<evidence type="ECO:0000313" key="1">
    <source>
        <dbReference type="EMBL" id="EEE44483.2"/>
    </source>
</evidence>
<comment type="caution">
    <text evidence="1">The sequence shown here is derived from an EMBL/GenBank/DDBJ whole genome shotgun (WGS) entry which is preliminary data.</text>
</comment>
<dbReference type="GO" id="GO:0019239">
    <property type="term" value="F:deaminase activity"/>
    <property type="evidence" value="ECO:0007669"/>
    <property type="project" value="TreeGrafter"/>
</dbReference>
<evidence type="ECO:0000313" key="2">
    <source>
        <dbReference type="Proteomes" id="UP000004703"/>
    </source>
</evidence>
<organism evidence="1 2">
    <name type="scientific">Roseibium alexandrii (strain DSM 17067 / NCIMB 14079 / DFL-11)</name>
    <name type="common">Labrenzia alexandrii</name>
    <dbReference type="NCBI Taxonomy" id="244592"/>
    <lineage>
        <taxon>Bacteria</taxon>
        <taxon>Pseudomonadati</taxon>
        <taxon>Pseudomonadota</taxon>
        <taxon>Alphaproteobacteria</taxon>
        <taxon>Hyphomicrobiales</taxon>
        <taxon>Stappiaceae</taxon>
        <taxon>Roseibium</taxon>
    </lineage>
</organism>
<dbReference type="Proteomes" id="UP000004703">
    <property type="component" value="Chromosome"/>
</dbReference>
<dbReference type="InterPro" id="IPR035959">
    <property type="entry name" value="RutC-like_sf"/>
</dbReference>
<dbReference type="GO" id="GO:0005829">
    <property type="term" value="C:cytosol"/>
    <property type="evidence" value="ECO:0007669"/>
    <property type="project" value="TreeGrafter"/>
</dbReference>
<dbReference type="AlphaFoldDB" id="A0A5E8GWV0"/>
<dbReference type="Gene3D" id="3.30.1330.40">
    <property type="entry name" value="RutC-like"/>
    <property type="match status" value="1"/>
</dbReference>
<protein>
    <submittedName>
        <fullName evidence="1">Putative translation initiation inhibitor, yjgF family</fullName>
    </submittedName>
</protein>
<dbReference type="PANTHER" id="PTHR11803:SF39">
    <property type="entry name" value="2-IMINOBUTANOATE_2-IMINOPROPANOATE DEAMINASE"/>
    <property type="match status" value="1"/>
</dbReference>